<reference evidence="3 4" key="1">
    <citation type="submission" date="2018-09" db="EMBL/GenBank/DDBJ databases">
        <title>Genome sequencing of strain 6GH32-13.</title>
        <authorList>
            <person name="Weon H.-Y."/>
            <person name="Heo J."/>
            <person name="Kwon S.-W."/>
        </authorList>
    </citation>
    <scope>NUCLEOTIDE SEQUENCE [LARGE SCALE GENOMIC DNA]</scope>
    <source>
        <strain evidence="3 4">5GH32-13</strain>
    </source>
</reference>
<protein>
    <recommendedName>
        <fullName evidence="2">Tail specific protease domain-containing protein</fullName>
    </recommendedName>
</protein>
<dbReference type="Proteomes" id="UP000263900">
    <property type="component" value="Chromosome"/>
</dbReference>
<dbReference type="EMBL" id="CP032157">
    <property type="protein sequence ID" value="AXY75865.1"/>
    <property type="molecule type" value="Genomic_DNA"/>
</dbReference>
<gene>
    <name evidence="3" type="ORF">D3H65_18600</name>
</gene>
<dbReference type="AlphaFoldDB" id="A0A3B7MW19"/>
<dbReference type="GO" id="GO:0008236">
    <property type="term" value="F:serine-type peptidase activity"/>
    <property type="evidence" value="ECO:0007669"/>
    <property type="project" value="InterPro"/>
</dbReference>
<dbReference type="InterPro" id="IPR029045">
    <property type="entry name" value="ClpP/crotonase-like_dom_sf"/>
</dbReference>
<feature type="chain" id="PRO_5017798386" description="Tail specific protease domain-containing protein" evidence="1">
    <location>
        <begin position="20"/>
        <end position="591"/>
    </location>
</feature>
<evidence type="ECO:0000313" key="4">
    <source>
        <dbReference type="Proteomes" id="UP000263900"/>
    </source>
</evidence>
<evidence type="ECO:0000256" key="1">
    <source>
        <dbReference type="SAM" id="SignalP"/>
    </source>
</evidence>
<dbReference type="SUPFAM" id="SSF50156">
    <property type="entry name" value="PDZ domain-like"/>
    <property type="match status" value="1"/>
</dbReference>
<keyword evidence="1" id="KW-0732">Signal</keyword>
<sequence length="591" mass="68377">MRTILLVSCCLLFATSLFSQSDFETKKKYYFFKTWNYLKYYHPGIATGKVQADSFFLCYWPLLSKAKDNKSFNKVLHQMTGALPKLPSVDAASSLSLSPEKIMKQNLDTAWCTSDPFLTPAIKKQFRQVFIHRYTDTGHYYLPEKNYTTDVPHEPAYPFADTLNIPYEYRMLALAKIQGAVDYLFPHKYIMDSNWNTVLLHFITLFTNCDSRLQYEKLLLNITATFNDTHAWYFNEDMKNRRRIFRNTFYPPFEYQLFDNKILVTGIIIEELCSRAGIQKGDLITSLDGISIAEKIRELSRLLSASNTNVLWYRLGKYSDNFLFAADKPSISIQVDRAGRTSSSELTLFQARDTALVRRLGKYFNAKPSLKRQDDQFTYLDSGVVYFNINNTFRFIEHVPDERVDAVMDSLLALMAQSKALIFDMRDYPDWPGFAFTYLYKKFGKKTNIYGWYYEVNKQYAGTYTPLKHTNDYFPPGVTPENFPYKGKVFIIVNPVTRSMSEWHTMNLQKLFPNSITIGQQTAGADGDYKKMNLPGNYAIPFTGNAIFYPDGGQAQRVGVRIDKPIYPTMKEILTGEDLLLNKALQLINER</sequence>
<dbReference type="Pfam" id="PF03572">
    <property type="entry name" value="Peptidase_S41"/>
    <property type="match status" value="1"/>
</dbReference>
<dbReference type="Gene3D" id="3.90.226.10">
    <property type="entry name" value="2-enoyl-CoA Hydratase, Chain A, domain 1"/>
    <property type="match status" value="1"/>
</dbReference>
<keyword evidence="4" id="KW-1185">Reference proteome</keyword>
<evidence type="ECO:0000259" key="2">
    <source>
        <dbReference type="Pfam" id="PF03572"/>
    </source>
</evidence>
<dbReference type="Gene3D" id="2.30.42.10">
    <property type="match status" value="1"/>
</dbReference>
<name>A0A3B7MW19_9BACT</name>
<evidence type="ECO:0000313" key="3">
    <source>
        <dbReference type="EMBL" id="AXY75865.1"/>
    </source>
</evidence>
<proteinExistence type="predicted"/>
<dbReference type="RefSeq" id="WP_119051746.1">
    <property type="nucleotide sequence ID" value="NZ_CP032157.1"/>
</dbReference>
<dbReference type="InterPro" id="IPR005151">
    <property type="entry name" value="Tail-specific_protease"/>
</dbReference>
<dbReference type="SUPFAM" id="SSF52096">
    <property type="entry name" value="ClpP/crotonase"/>
    <property type="match status" value="1"/>
</dbReference>
<dbReference type="KEGG" id="pseg:D3H65_18600"/>
<feature type="domain" description="Tail specific protease" evidence="2">
    <location>
        <begin position="467"/>
        <end position="563"/>
    </location>
</feature>
<dbReference type="OrthoDB" id="5379939at2"/>
<accession>A0A3B7MW19</accession>
<dbReference type="InterPro" id="IPR036034">
    <property type="entry name" value="PDZ_sf"/>
</dbReference>
<feature type="signal peptide" evidence="1">
    <location>
        <begin position="1"/>
        <end position="19"/>
    </location>
</feature>
<organism evidence="3 4">
    <name type="scientific">Paraflavitalea soli</name>
    <dbReference type="NCBI Taxonomy" id="2315862"/>
    <lineage>
        <taxon>Bacteria</taxon>
        <taxon>Pseudomonadati</taxon>
        <taxon>Bacteroidota</taxon>
        <taxon>Chitinophagia</taxon>
        <taxon>Chitinophagales</taxon>
        <taxon>Chitinophagaceae</taxon>
        <taxon>Paraflavitalea</taxon>
    </lineage>
</organism>
<dbReference type="GO" id="GO:0006508">
    <property type="term" value="P:proteolysis"/>
    <property type="evidence" value="ECO:0007669"/>
    <property type="project" value="InterPro"/>
</dbReference>